<dbReference type="EMBL" id="JADEXG010000016">
    <property type="protein sequence ID" value="MBE9077380.1"/>
    <property type="molecule type" value="Genomic_DNA"/>
</dbReference>
<gene>
    <name evidence="1" type="ORF">IQ241_08730</name>
</gene>
<keyword evidence="2" id="KW-1185">Reference proteome</keyword>
<dbReference type="Proteomes" id="UP000636505">
    <property type="component" value="Unassembled WGS sequence"/>
</dbReference>
<organism evidence="1 2">
    <name type="scientific">Vasconcelosia minhoensis LEGE 07310</name>
    <dbReference type="NCBI Taxonomy" id="915328"/>
    <lineage>
        <taxon>Bacteria</taxon>
        <taxon>Bacillati</taxon>
        <taxon>Cyanobacteriota</taxon>
        <taxon>Cyanophyceae</taxon>
        <taxon>Nodosilineales</taxon>
        <taxon>Cymatolegaceae</taxon>
        <taxon>Vasconcelosia</taxon>
        <taxon>Vasconcelosia minhoensis</taxon>
    </lineage>
</organism>
<proteinExistence type="predicted"/>
<dbReference type="AlphaFoldDB" id="A0A8J7A7A0"/>
<sequence>MAPLRTGSGAAGNCQPKKAVSDRHQLAAASLVPETKTDWSLGDRYDPTQAVKDLQLVWQADFGEAAQTGKVVYVDE</sequence>
<accession>A0A8J7A7A0</accession>
<evidence type="ECO:0000313" key="2">
    <source>
        <dbReference type="Proteomes" id="UP000636505"/>
    </source>
</evidence>
<reference evidence="1" key="1">
    <citation type="submission" date="2020-10" db="EMBL/GenBank/DDBJ databases">
        <authorList>
            <person name="Castelo-Branco R."/>
            <person name="Eusebio N."/>
            <person name="Adriana R."/>
            <person name="Vieira A."/>
            <person name="Brugerolle De Fraissinette N."/>
            <person name="Rezende De Castro R."/>
            <person name="Schneider M.P."/>
            <person name="Vasconcelos V."/>
            <person name="Leao P.N."/>
        </authorList>
    </citation>
    <scope>NUCLEOTIDE SEQUENCE</scope>
    <source>
        <strain evidence="1">LEGE 07310</strain>
    </source>
</reference>
<name>A0A8J7A7A0_9CYAN</name>
<dbReference type="RefSeq" id="WP_193906086.1">
    <property type="nucleotide sequence ID" value="NZ_JADEXG010000016.1"/>
</dbReference>
<protein>
    <submittedName>
        <fullName evidence="1">Uncharacterized protein</fullName>
    </submittedName>
</protein>
<evidence type="ECO:0000313" key="1">
    <source>
        <dbReference type="EMBL" id="MBE9077380.1"/>
    </source>
</evidence>
<comment type="caution">
    <text evidence="1">The sequence shown here is derived from an EMBL/GenBank/DDBJ whole genome shotgun (WGS) entry which is preliminary data.</text>
</comment>